<evidence type="ECO:0000313" key="4">
    <source>
        <dbReference type="EMBL" id="BBC61481.1"/>
    </source>
</evidence>
<protein>
    <submittedName>
        <fullName evidence="4">Undecaprenyl-phosphate galactosephosphotransferase</fullName>
        <ecNumber evidence="4">2.7.8.6</ecNumber>
    </submittedName>
</protein>
<keyword evidence="4" id="KW-0808">Transferase</keyword>
<keyword evidence="2" id="KW-1133">Transmembrane helix</keyword>
<name>A0A2Z5Y3Y4_9ENTE</name>
<evidence type="ECO:0000259" key="3">
    <source>
        <dbReference type="Pfam" id="PF02397"/>
    </source>
</evidence>
<keyword evidence="2" id="KW-0812">Transmembrane</keyword>
<evidence type="ECO:0000256" key="2">
    <source>
        <dbReference type="SAM" id="Phobius"/>
    </source>
</evidence>
<gene>
    <name evidence="4" type="ORF">DAT561_1382</name>
</gene>
<proteinExistence type="inferred from homology"/>
<dbReference type="AlphaFoldDB" id="A0A2Z5Y3Y4"/>
<dbReference type="EC" id="2.7.8.6" evidence="4"/>
<sequence length="208" mass="24350">MYKQFFKRIIDFILALIGIILLSPIFLIITIIIKFDSKGPVLFTQRRVGKDKTYFNIYKFRTMTVDTPKEVPTHLLENAECCITRSGKILRKTSLDELPQLFNILRGDMAIIGPRPALWNQYDLIEKRDKYRVHTIRPGLTGLAQINGRDELSIEYKVRLDREYTNNLSFFTDLQCFFMTFKLIWTGTGIIEGKMDHLTEEEKKNSET</sequence>
<dbReference type="Proteomes" id="UP000269226">
    <property type="component" value="Chromosome"/>
</dbReference>
<feature type="transmembrane region" description="Helical" evidence="2">
    <location>
        <begin position="12"/>
        <end position="33"/>
    </location>
</feature>
<comment type="similarity">
    <text evidence="1">Belongs to the bacterial sugar transferase family.</text>
</comment>
<dbReference type="Pfam" id="PF02397">
    <property type="entry name" value="Bac_transf"/>
    <property type="match status" value="1"/>
</dbReference>
<dbReference type="GO" id="GO:0047360">
    <property type="term" value="F:undecaprenyl-phosphate galactose phosphotransferase activity"/>
    <property type="evidence" value="ECO:0007669"/>
    <property type="project" value="UniProtKB-EC"/>
</dbReference>
<dbReference type="GeneID" id="57043921"/>
<dbReference type="RefSeq" id="WP_015695295.1">
    <property type="nucleotide sequence ID" value="NZ_AP018492.1"/>
</dbReference>
<accession>A0A2Z5Y3Y4</accession>
<evidence type="ECO:0000313" key="5">
    <source>
        <dbReference type="Proteomes" id="UP000269226"/>
    </source>
</evidence>
<dbReference type="EMBL" id="AP018492">
    <property type="protein sequence ID" value="BBC61481.1"/>
    <property type="molecule type" value="Genomic_DNA"/>
</dbReference>
<organism evidence="4 5">
    <name type="scientific">Melissococcus plutonius</name>
    <dbReference type="NCBI Taxonomy" id="33970"/>
    <lineage>
        <taxon>Bacteria</taxon>
        <taxon>Bacillati</taxon>
        <taxon>Bacillota</taxon>
        <taxon>Bacilli</taxon>
        <taxon>Lactobacillales</taxon>
        <taxon>Enterococcaceae</taxon>
        <taxon>Melissococcus</taxon>
    </lineage>
</organism>
<evidence type="ECO:0000256" key="1">
    <source>
        <dbReference type="ARBA" id="ARBA00006464"/>
    </source>
</evidence>
<dbReference type="PANTHER" id="PTHR30576:SF10">
    <property type="entry name" value="SLL5057 PROTEIN"/>
    <property type="match status" value="1"/>
</dbReference>
<feature type="domain" description="Bacterial sugar transferase" evidence="3">
    <location>
        <begin position="7"/>
        <end position="184"/>
    </location>
</feature>
<keyword evidence="2" id="KW-0472">Membrane</keyword>
<reference evidence="4 5" key="1">
    <citation type="submission" date="2018-01" db="EMBL/GenBank/DDBJ databases">
        <title>Whole genome sequence of Melissococcus plutonius DAT561.</title>
        <authorList>
            <person name="Okumura K."/>
            <person name="Takamatsu D."/>
            <person name="Okura M."/>
        </authorList>
    </citation>
    <scope>NUCLEOTIDE SEQUENCE [LARGE SCALE GENOMIC DNA]</scope>
    <source>
        <strain evidence="4 5">DAT561</strain>
    </source>
</reference>
<dbReference type="InterPro" id="IPR003362">
    <property type="entry name" value="Bact_transf"/>
</dbReference>
<dbReference type="PANTHER" id="PTHR30576">
    <property type="entry name" value="COLANIC BIOSYNTHESIS UDP-GLUCOSE LIPID CARRIER TRANSFERASE"/>
    <property type="match status" value="1"/>
</dbReference>